<dbReference type="RefSeq" id="WP_377601493.1">
    <property type="nucleotide sequence ID" value="NZ_JBHUME010000005.1"/>
</dbReference>
<keyword evidence="5" id="KW-0597">Phosphoprotein</keyword>
<dbReference type="InterPro" id="IPR005467">
    <property type="entry name" value="His_kinase_dom"/>
</dbReference>
<keyword evidence="4" id="KW-1003">Cell membrane</keyword>
<dbReference type="PANTHER" id="PTHR45528">
    <property type="entry name" value="SENSOR HISTIDINE KINASE CPXA"/>
    <property type="match status" value="1"/>
</dbReference>
<keyword evidence="13 14" id="KW-0472">Membrane</keyword>
<keyword evidence="11 14" id="KW-1133">Transmembrane helix</keyword>
<dbReference type="InterPro" id="IPR003594">
    <property type="entry name" value="HATPase_dom"/>
</dbReference>
<dbReference type="GO" id="GO:0005524">
    <property type="term" value="F:ATP binding"/>
    <property type="evidence" value="ECO:0007669"/>
    <property type="project" value="UniProtKB-KW"/>
</dbReference>
<accession>A0ABW5PAA2</accession>
<gene>
    <name evidence="17" type="ORF">ACFSUF_07095</name>
</gene>
<evidence type="ECO:0000256" key="3">
    <source>
        <dbReference type="ARBA" id="ARBA00012438"/>
    </source>
</evidence>
<dbReference type="EC" id="2.7.13.3" evidence="3"/>
<keyword evidence="7 14" id="KW-0812">Transmembrane</keyword>
<evidence type="ECO:0000256" key="12">
    <source>
        <dbReference type="ARBA" id="ARBA00023012"/>
    </source>
</evidence>
<dbReference type="Pfam" id="PF00512">
    <property type="entry name" value="HisKA"/>
    <property type="match status" value="1"/>
</dbReference>
<dbReference type="SUPFAM" id="SSF55874">
    <property type="entry name" value="ATPase domain of HSP90 chaperone/DNA topoisomerase II/histidine kinase"/>
    <property type="match status" value="1"/>
</dbReference>
<dbReference type="InterPro" id="IPR003661">
    <property type="entry name" value="HisK_dim/P_dom"/>
</dbReference>
<dbReference type="SUPFAM" id="SSF47384">
    <property type="entry name" value="Homodimeric domain of signal transducing histidine kinase"/>
    <property type="match status" value="1"/>
</dbReference>
<dbReference type="InterPro" id="IPR003660">
    <property type="entry name" value="HAMP_dom"/>
</dbReference>
<dbReference type="CDD" id="cd06225">
    <property type="entry name" value="HAMP"/>
    <property type="match status" value="1"/>
</dbReference>
<evidence type="ECO:0000256" key="5">
    <source>
        <dbReference type="ARBA" id="ARBA00022553"/>
    </source>
</evidence>
<dbReference type="PROSITE" id="PS50885">
    <property type="entry name" value="HAMP"/>
    <property type="match status" value="1"/>
</dbReference>
<dbReference type="Pfam" id="PF02518">
    <property type="entry name" value="HATPase_c"/>
    <property type="match status" value="1"/>
</dbReference>
<dbReference type="PANTHER" id="PTHR45528:SF1">
    <property type="entry name" value="SENSOR HISTIDINE KINASE CPXA"/>
    <property type="match status" value="1"/>
</dbReference>
<comment type="caution">
    <text evidence="17">The sequence shown here is derived from an EMBL/GenBank/DDBJ whole genome shotgun (WGS) entry which is preliminary data.</text>
</comment>
<evidence type="ECO:0000313" key="18">
    <source>
        <dbReference type="Proteomes" id="UP001597541"/>
    </source>
</evidence>
<dbReference type="InterPro" id="IPR036890">
    <property type="entry name" value="HATPase_C_sf"/>
</dbReference>
<dbReference type="InterPro" id="IPR050398">
    <property type="entry name" value="HssS/ArlS-like"/>
</dbReference>
<evidence type="ECO:0000259" key="16">
    <source>
        <dbReference type="PROSITE" id="PS50885"/>
    </source>
</evidence>
<dbReference type="PRINTS" id="PR00344">
    <property type="entry name" value="BCTRLSENSOR"/>
</dbReference>
<keyword evidence="18" id="KW-1185">Reference proteome</keyword>
<dbReference type="SMART" id="SM00387">
    <property type="entry name" value="HATPase_c"/>
    <property type="match status" value="1"/>
</dbReference>
<dbReference type="CDD" id="cd00082">
    <property type="entry name" value="HisKA"/>
    <property type="match status" value="1"/>
</dbReference>
<evidence type="ECO:0000256" key="7">
    <source>
        <dbReference type="ARBA" id="ARBA00022692"/>
    </source>
</evidence>
<keyword evidence="6" id="KW-0808">Transferase</keyword>
<dbReference type="EMBL" id="JBHUME010000005">
    <property type="protein sequence ID" value="MFD2612195.1"/>
    <property type="molecule type" value="Genomic_DNA"/>
</dbReference>
<dbReference type="Gene3D" id="1.10.287.130">
    <property type="match status" value="1"/>
</dbReference>
<sequence length="450" mass="51559">MMNFRSRFALFSTIWLIIILLLFNIFIYFYFDNLSTRSELQLMRDKASTILNVKNIDQKSQWDRPNLLSEFLVASEMIRIVGIDGAVKNSVYSDPELAEVPPKQSLKSGSNSFTKDKVKYVFVQTPIYNAAHIQVGTLEIGHKLMRLQYYLDVLLNALIVSSLCAVMLSLLGSYFYTALLVRPIYSFVKTMRENQKSGEFRKIETKGSRKDELNVLATAFNSMMDRLKQNFSRQKQFVADASHELKTPLTIIESYISLLRRWGKDDPQIQEEAIEAIHSEAIRLKELTKSLLQLADLEHEEWVIREWVDIVTLASETAVMMEQAFGRVIELRSDQTNLYVSGDVAKLKQVFIILIDNAIKYSTEPIHIEIQEHQRYCKVKIIDKGIGIDAEEIPFLFERFYRVDKARARTTGGVGLGLSIAKGIVELHGGYIEVYSEKQVGTTMVINIPK</sequence>
<protein>
    <recommendedName>
        <fullName evidence="3">histidine kinase</fullName>
        <ecNumber evidence="3">2.7.13.3</ecNumber>
    </recommendedName>
</protein>
<name>A0ABW5PAA2_9BACL</name>
<dbReference type="CDD" id="cd00075">
    <property type="entry name" value="HATPase"/>
    <property type="match status" value="1"/>
</dbReference>
<dbReference type="InterPro" id="IPR036097">
    <property type="entry name" value="HisK_dim/P_sf"/>
</dbReference>
<keyword evidence="12" id="KW-0902">Two-component regulatory system</keyword>
<dbReference type="InterPro" id="IPR004358">
    <property type="entry name" value="Sig_transdc_His_kin-like_C"/>
</dbReference>
<comment type="catalytic activity">
    <reaction evidence="1">
        <text>ATP + protein L-histidine = ADP + protein N-phospho-L-histidine.</text>
        <dbReference type="EC" id="2.7.13.3"/>
    </reaction>
</comment>
<proteinExistence type="predicted"/>
<evidence type="ECO:0000256" key="10">
    <source>
        <dbReference type="ARBA" id="ARBA00022840"/>
    </source>
</evidence>
<feature type="domain" description="HAMP" evidence="16">
    <location>
        <begin position="178"/>
        <end position="232"/>
    </location>
</feature>
<reference evidence="18" key="1">
    <citation type="journal article" date="2019" name="Int. J. Syst. Evol. Microbiol.">
        <title>The Global Catalogue of Microorganisms (GCM) 10K type strain sequencing project: providing services to taxonomists for standard genome sequencing and annotation.</title>
        <authorList>
            <consortium name="The Broad Institute Genomics Platform"/>
            <consortium name="The Broad Institute Genome Sequencing Center for Infectious Disease"/>
            <person name="Wu L."/>
            <person name="Ma J."/>
        </authorList>
    </citation>
    <scope>NUCLEOTIDE SEQUENCE [LARGE SCALE GENOMIC DNA]</scope>
    <source>
        <strain evidence="18">KCTC 3950</strain>
    </source>
</reference>
<evidence type="ECO:0000256" key="9">
    <source>
        <dbReference type="ARBA" id="ARBA00022777"/>
    </source>
</evidence>
<evidence type="ECO:0000256" key="2">
    <source>
        <dbReference type="ARBA" id="ARBA00004651"/>
    </source>
</evidence>
<feature type="transmembrane region" description="Helical" evidence="14">
    <location>
        <begin position="153"/>
        <end position="176"/>
    </location>
</feature>
<keyword evidence="10 17" id="KW-0067">ATP-binding</keyword>
<evidence type="ECO:0000256" key="6">
    <source>
        <dbReference type="ARBA" id="ARBA00022679"/>
    </source>
</evidence>
<evidence type="ECO:0000256" key="4">
    <source>
        <dbReference type="ARBA" id="ARBA00022475"/>
    </source>
</evidence>
<keyword evidence="9" id="KW-0418">Kinase</keyword>
<dbReference type="Gene3D" id="3.30.565.10">
    <property type="entry name" value="Histidine kinase-like ATPase, C-terminal domain"/>
    <property type="match status" value="1"/>
</dbReference>
<dbReference type="Proteomes" id="UP001597541">
    <property type="component" value="Unassembled WGS sequence"/>
</dbReference>
<comment type="subcellular location">
    <subcellularLocation>
        <location evidence="2">Cell membrane</location>
        <topology evidence="2">Multi-pass membrane protein</topology>
    </subcellularLocation>
</comment>
<evidence type="ECO:0000256" key="14">
    <source>
        <dbReference type="SAM" id="Phobius"/>
    </source>
</evidence>
<dbReference type="PROSITE" id="PS50109">
    <property type="entry name" value="HIS_KIN"/>
    <property type="match status" value="1"/>
</dbReference>
<evidence type="ECO:0000256" key="1">
    <source>
        <dbReference type="ARBA" id="ARBA00000085"/>
    </source>
</evidence>
<evidence type="ECO:0000256" key="8">
    <source>
        <dbReference type="ARBA" id="ARBA00022741"/>
    </source>
</evidence>
<evidence type="ECO:0000313" key="17">
    <source>
        <dbReference type="EMBL" id="MFD2612195.1"/>
    </source>
</evidence>
<dbReference type="SMART" id="SM00388">
    <property type="entry name" value="HisKA"/>
    <property type="match status" value="1"/>
</dbReference>
<feature type="transmembrane region" description="Helical" evidence="14">
    <location>
        <begin position="12"/>
        <end position="31"/>
    </location>
</feature>
<dbReference type="SUPFAM" id="SSF158472">
    <property type="entry name" value="HAMP domain-like"/>
    <property type="match status" value="1"/>
</dbReference>
<feature type="domain" description="Histidine kinase" evidence="15">
    <location>
        <begin position="240"/>
        <end position="450"/>
    </location>
</feature>
<keyword evidence="8" id="KW-0547">Nucleotide-binding</keyword>
<evidence type="ECO:0000256" key="11">
    <source>
        <dbReference type="ARBA" id="ARBA00022989"/>
    </source>
</evidence>
<evidence type="ECO:0000259" key="15">
    <source>
        <dbReference type="PROSITE" id="PS50109"/>
    </source>
</evidence>
<organism evidence="17 18">
    <name type="scientific">Paenibacillus gansuensis</name>
    <dbReference type="NCBI Taxonomy" id="306542"/>
    <lineage>
        <taxon>Bacteria</taxon>
        <taxon>Bacillati</taxon>
        <taxon>Bacillota</taxon>
        <taxon>Bacilli</taxon>
        <taxon>Bacillales</taxon>
        <taxon>Paenibacillaceae</taxon>
        <taxon>Paenibacillus</taxon>
    </lineage>
</organism>
<evidence type="ECO:0000256" key="13">
    <source>
        <dbReference type="ARBA" id="ARBA00023136"/>
    </source>
</evidence>
<dbReference type="Gene3D" id="6.10.340.10">
    <property type="match status" value="1"/>
</dbReference>